<evidence type="ECO:0000256" key="12">
    <source>
        <dbReference type="ARBA" id="ARBA00022989"/>
    </source>
</evidence>
<dbReference type="Pfam" id="PF23598">
    <property type="entry name" value="LRR_14"/>
    <property type="match status" value="1"/>
</dbReference>
<evidence type="ECO:0000313" key="20">
    <source>
        <dbReference type="EMBL" id="KAJ9154092.1"/>
    </source>
</evidence>
<dbReference type="Pfam" id="PF00069">
    <property type="entry name" value="Pkinase"/>
    <property type="match status" value="1"/>
</dbReference>
<dbReference type="InterPro" id="IPR055414">
    <property type="entry name" value="LRR_R13L4/SHOC2-like"/>
</dbReference>
<evidence type="ECO:0000256" key="5">
    <source>
        <dbReference type="ARBA" id="ARBA00022679"/>
    </source>
</evidence>
<dbReference type="SUPFAM" id="SSF52058">
    <property type="entry name" value="L domain-like"/>
    <property type="match status" value="2"/>
</dbReference>
<evidence type="ECO:0000256" key="2">
    <source>
        <dbReference type="ARBA" id="ARBA00012513"/>
    </source>
</evidence>
<evidence type="ECO:0000313" key="21">
    <source>
        <dbReference type="Proteomes" id="UP001174677"/>
    </source>
</evidence>
<evidence type="ECO:0000256" key="18">
    <source>
        <dbReference type="SAM" id="SignalP"/>
    </source>
</evidence>
<dbReference type="PANTHER" id="PTHR48053:SF142">
    <property type="entry name" value="REPEAT RECEPTOR-LIKE PROTEIN KINASE FAMILY PROTEIN, PUTATIVE-RELATED"/>
    <property type="match status" value="1"/>
</dbReference>
<dbReference type="SMART" id="SM00365">
    <property type="entry name" value="LRR_SD22"/>
    <property type="match status" value="5"/>
</dbReference>
<comment type="subcellular location">
    <subcellularLocation>
        <location evidence="1">Membrane</location>
        <topology evidence="1">Single-pass type I membrane protein</topology>
    </subcellularLocation>
</comment>
<gene>
    <name evidence="20" type="ORF">P3X46_027466</name>
</gene>
<dbReference type="InterPro" id="IPR011009">
    <property type="entry name" value="Kinase-like_dom_sf"/>
</dbReference>
<evidence type="ECO:0000259" key="19">
    <source>
        <dbReference type="PROSITE" id="PS50011"/>
    </source>
</evidence>
<evidence type="ECO:0000256" key="1">
    <source>
        <dbReference type="ARBA" id="ARBA00004479"/>
    </source>
</evidence>
<evidence type="ECO:0000256" key="6">
    <source>
        <dbReference type="ARBA" id="ARBA00022692"/>
    </source>
</evidence>
<keyword evidence="8" id="KW-0677">Repeat</keyword>
<evidence type="ECO:0000256" key="10">
    <source>
        <dbReference type="ARBA" id="ARBA00022777"/>
    </source>
</evidence>
<dbReference type="InterPro" id="IPR008266">
    <property type="entry name" value="Tyr_kinase_AS"/>
</dbReference>
<keyword evidence="12" id="KW-1133">Transmembrane helix</keyword>
<evidence type="ECO:0000256" key="13">
    <source>
        <dbReference type="ARBA" id="ARBA00023136"/>
    </source>
</evidence>
<keyword evidence="7 18" id="KW-0732">Signal</keyword>
<dbReference type="InterPro" id="IPR013210">
    <property type="entry name" value="LRR_N_plant-typ"/>
</dbReference>
<keyword evidence="3" id="KW-0723">Serine/threonine-protein kinase</keyword>
<evidence type="ECO:0000256" key="14">
    <source>
        <dbReference type="ARBA" id="ARBA00023170"/>
    </source>
</evidence>
<proteinExistence type="predicted"/>
<accession>A0ABQ9L037</accession>
<dbReference type="Gene3D" id="3.30.200.20">
    <property type="entry name" value="Phosphorylase Kinase, domain 1"/>
    <property type="match status" value="1"/>
</dbReference>
<dbReference type="InterPro" id="IPR000719">
    <property type="entry name" value="Prot_kinase_dom"/>
</dbReference>
<keyword evidence="11" id="KW-0067">ATP-binding</keyword>
<dbReference type="PROSITE" id="PS50011">
    <property type="entry name" value="PROTEIN_KINASE_DOM"/>
    <property type="match status" value="1"/>
</dbReference>
<dbReference type="PANTHER" id="PTHR48053">
    <property type="entry name" value="LEUCINE RICH REPEAT FAMILY PROTEIN, EXPRESSED"/>
    <property type="match status" value="1"/>
</dbReference>
<evidence type="ECO:0000256" key="8">
    <source>
        <dbReference type="ARBA" id="ARBA00022737"/>
    </source>
</evidence>
<keyword evidence="14" id="KW-0675">Receptor</keyword>
<feature type="chain" id="PRO_5046693484" description="non-specific serine/threonine protein kinase" evidence="18">
    <location>
        <begin position="29"/>
        <end position="1158"/>
    </location>
</feature>
<dbReference type="InterPro" id="IPR001611">
    <property type="entry name" value="Leu-rich_rpt"/>
</dbReference>
<dbReference type="PRINTS" id="PR00019">
    <property type="entry name" value="LEURICHRPT"/>
</dbReference>
<dbReference type="Proteomes" id="UP001174677">
    <property type="component" value="Chromosome 15"/>
</dbReference>
<dbReference type="PROSITE" id="PS51450">
    <property type="entry name" value="LRR"/>
    <property type="match status" value="1"/>
</dbReference>
<evidence type="ECO:0000256" key="3">
    <source>
        <dbReference type="ARBA" id="ARBA00022527"/>
    </source>
</evidence>
<feature type="signal peptide" evidence="18">
    <location>
        <begin position="1"/>
        <end position="28"/>
    </location>
</feature>
<evidence type="ECO:0000256" key="15">
    <source>
        <dbReference type="ARBA" id="ARBA00023180"/>
    </source>
</evidence>
<organism evidence="20 21">
    <name type="scientific">Hevea brasiliensis</name>
    <name type="common">Para rubber tree</name>
    <name type="synonym">Siphonia brasiliensis</name>
    <dbReference type="NCBI Taxonomy" id="3981"/>
    <lineage>
        <taxon>Eukaryota</taxon>
        <taxon>Viridiplantae</taxon>
        <taxon>Streptophyta</taxon>
        <taxon>Embryophyta</taxon>
        <taxon>Tracheophyta</taxon>
        <taxon>Spermatophyta</taxon>
        <taxon>Magnoliopsida</taxon>
        <taxon>eudicotyledons</taxon>
        <taxon>Gunneridae</taxon>
        <taxon>Pentapetalae</taxon>
        <taxon>rosids</taxon>
        <taxon>fabids</taxon>
        <taxon>Malpighiales</taxon>
        <taxon>Euphorbiaceae</taxon>
        <taxon>Crotonoideae</taxon>
        <taxon>Micrandreae</taxon>
        <taxon>Hevea</taxon>
    </lineage>
</organism>
<keyword evidence="5" id="KW-0808">Transferase</keyword>
<keyword evidence="4" id="KW-0433">Leucine-rich repeat</keyword>
<dbReference type="PROSITE" id="PS00109">
    <property type="entry name" value="PROTEIN_KINASE_TYR"/>
    <property type="match status" value="1"/>
</dbReference>
<reference evidence="20 21" key="1">
    <citation type="journal article" date="2023" name="Plant Biotechnol. J.">
        <title>Chromosome-level wild Hevea brasiliensis genome provides new tools for genomic-assisted breeding and valuable loci to elevate rubber yield.</title>
        <authorList>
            <person name="Cheng H."/>
            <person name="Song X."/>
            <person name="Hu Y."/>
            <person name="Wu T."/>
            <person name="Yang Q."/>
            <person name="An Z."/>
            <person name="Feng S."/>
            <person name="Deng Z."/>
            <person name="Wu W."/>
            <person name="Zeng X."/>
            <person name="Tu M."/>
            <person name="Wang X."/>
            <person name="Huang H."/>
        </authorList>
    </citation>
    <scope>NUCLEOTIDE SEQUENCE [LARGE SCALE GENOMIC DNA]</scope>
    <source>
        <strain evidence="20">MT/VB/25A 57/8</strain>
    </source>
</reference>
<dbReference type="InterPro" id="IPR003591">
    <property type="entry name" value="Leu-rich_rpt_typical-subtyp"/>
</dbReference>
<dbReference type="SUPFAM" id="SSF52047">
    <property type="entry name" value="RNI-like"/>
    <property type="match status" value="1"/>
</dbReference>
<keyword evidence="15" id="KW-0325">Glycoprotein</keyword>
<dbReference type="Pfam" id="PF13855">
    <property type="entry name" value="LRR_8"/>
    <property type="match status" value="1"/>
</dbReference>
<dbReference type="Gene3D" id="1.10.510.10">
    <property type="entry name" value="Transferase(Phosphotransferase) domain 1"/>
    <property type="match status" value="1"/>
</dbReference>
<comment type="catalytic activity">
    <reaction evidence="16">
        <text>L-threonyl-[protein] + ATP = O-phospho-L-threonyl-[protein] + ADP + H(+)</text>
        <dbReference type="Rhea" id="RHEA:46608"/>
        <dbReference type="Rhea" id="RHEA-COMP:11060"/>
        <dbReference type="Rhea" id="RHEA-COMP:11605"/>
        <dbReference type="ChEBI" id="CHEBI:15378"/>
        <dbReference type="ChEBI" id="CHEBI:30013"/>
        <dbReference type="ChEBI" id="CHEBI:30616"/>
        <dbReference type="ChEBI" id="CHEBI:61977"/>
        <dbReference type="ChEBI" id="CHEBI:456216"/>
        <dbReference type="EC" id="2.7.11.1"/>
    </reaction>
</comment>
<dbReference type="Pfam" id="PF08263">
    <property type="entry name" value="LRRNT_2"/>
    <property type="match status" value="1"/>
</dbReference>
<protein>
    <recommendedName>
        <fullName evidence="2">non-specific serine/threonine protein kinase</fullName>
        <ecNumber evidence="2">2.7.11.1</ecNumber>
    </recommendedName>
</protein>
<dbReference type="EMBL" id="JARPOI010000015">
    <property type="protein sequence ID" value="KAJ9154092.1"/>
    <property type="molecule type" value="Genomic_DNA"/>
</dbReference>
<comment type="catalytic activity">
    <reaction evidence="17">
        <text>L-seryl-[protein] + ATP = O-phospho-L-seryl-[protein] + ADP + H(+)</text>
        <dbReference type="Rhea" id="RHEA:17989"/>
        <dbReference type="Rhea" id="RHEA-COMP:9863"/>
        <dbReference type="Rhea" id="RHEA-COMP:11604"/>
        <dbReference type="ChEBI" id="CHEBI:15378"/>
        <dbReference type="ChEBI" id="CHEBI:29999"/>
        <dbReference type="ChEBI" id="CHEBI:30616"/>
        <dbReference type="ChEBI" id="CHEBI:83421"/>
        <dbReference type="ChEBI" id="CHEBI:456216"/>
        <dbReference type="EC" id="2.7.11.1"/>
    </reaction>
</comment>
<dbReference type="InterPro" id="IPR032675">
    <property type="entry name" value="LRR_dom_sf"/>
</dbReference>
<dbReference type="SUPFAM" id="SSF56112">
    <property type="entry name" value="Protein kinase-like (PK-like)"/>
    <property type="match status" value="1"/>
</dbReference>
<keyword evidence="13" id="KW-0472">Membrane</keyword>
<evidence type="ECO:0000256" key="4">
    <source>
        <dbReference type="ARBA" id="ARBA00022614"/>
    </source>
</evidence>
<evidence type="ECO:0000256" key="11">
    <source>
        <dbReference type="ARBA" id="ARBA00022840"/>
    </source>
</evidence>
<evidence type="ECO:0000256" key="16">
    <source>
        <dbReference type="ARBA" id="ARBA00047899"/>
    </source>
</evidence>
<sequence>MAFSLIKRLPFILTIFIVLLFSSNVVLAFASNKSAVQMKGQEVDALLKWKDSLDEPTNCLLCSWNFVHHNSTSSDLKADINTSPCQWVGITCDESGHVIHIDLSFSGLGGTLQFFNFSSFPNLISLDLSHNFLHGSIPPHISNLSKLMYLDLAVNNFSGNVPSEIGLMASLRCLLVHYNQIAGSLPWTIGMLKSLDVFVFSYNNLTGPIPASIGNLIELRALNLRYNKLSGSIPREIGKLRSLSAAFLSHNKLTGRLPASIGNLGKLTILHLHDNRLSGLIPMEIGMLISLKELVLTNNSLTGPIPATLGNLKNLTSLYIVNNKLTGFIPKELESLKCLRELCLHSNSLQGPIPTSIGNLSILEFLDLGFNKLSGFIPPEVLLLKSLNWIGLNDNGLTGSIPASVANLGSIEFLYLYHNHLSGTIPLELGKLQSLIELDLSTNNLSGPIPASIRNLSNLTLLYLHNNMLSGSIPSTIGNLTKLTELELSINHFSVLEIFIMGNNSFVGSIPKSLKNCTSLIRVRLERNKLDGHISEDFGIYPNLKFIDLSYNRLHGELSQNWGHCRNLTLLKLSNNGISGGIPPELGKANQLQVLDLSQNCLVGNIPKELGALKLLFKLKLNNNKLSGNIPTELGMLSELTDLSLAVNDLRGLIPELKDCLKLQFLNLSKNRFSKSVPFQVGKLLSLQMLDLSYNLLEGEIPPELGYLRDLETLNLSHNELSGSIPSTFSEMLSLTAVDISFNKLEGPLPNNKAFSWAPVAALTNNKGLCGNNPCFKACPSTKISRLSRKDGNKAIVLIAVPLSSTLVLVFVLSGVVALVGKRAGIADEAKEEGKDNIFAICSYDGKVVHESYDGKVVHESIMAATERFSSKHCIGVGGCGTVYKAELPTGQVVAVKKLHQHEGIEMSNLKAFTSEICALTKTRHRNIVKFHGFCLHAQYLYLVYEFLGGGSLGKILQEKVKAEELKWITRINVVKGVASALTYMHHDRSPPIVHRDISSNNILMDSEQVAHISDFGTARILKLDSTRWTSFAGTLGYLAPELADSMEANEKCDVYSFGVVSLEVIMGRHPGDIILSLSTSTPSATYEILLKDTLDQRLPPPTNKEAAEVVSIVKLAFACLHANPGSRPTMQQVSQKLSMKVKALWKPFRMFTLGELL</sequence>
<dbReference type="InterPro" id="IPR051716">
    <property type="entry name" value="Plant_RL_S/T_kinase"/>
</dbReference>
<comment type="caution">
    <text evidence="20">The sequence shown here is derived from an EMBL/GenBank/DDBJ whole genome shotgun (WGS) entry which is preliminary data.</text>
</comment>
<keyword evidence="21" id="KW-1185">Reference proteome</keyword>
<evidence type="ECO:0000256" key="9">
    <source>
        <dbReference type="ARBA" id="ARBA00022741"/>
    </source>
</evidence>
<name>A0ABQ9L037_HEVBR</name>
<evidence type="ECO:0000256" key="7">
    <source>
        <dbReference type="ARBA" id="ARBA00022729"/>
    </source>
</evidence>
<evidence type="ECO:0000256" key="17">
    <source>
        <dbReference type="ARBA" id="ARBA00048679"/>
    </source>
</evidence>
<dbReference type="SMART" id="SM00369">
    <property type="entry name" value="LRR_TYP"/>
    <property type="match status" value="12"/>
</dbReference>
<dbReference type="Gene3D" id="3.80.10.10">
    <property type="entry name" value="Ribonuclease Inhibitor"/>
    <property type="match status" value="5"/>
</dbReference>
<dbReference type="Pfam" id="PF00560">
    <property type="entry name" value="LRR_1"/>
    <property type="match status" value="8"/>
</dbReference>
<keyword evidence="6" id="KW-0812">Transmembrane</keyword>
<feature type="domain" description="Protein kinase" evidence="19">
    <location>
        <begin position="869"/>
        <end position="1150"/>
    </location>
</feature>
<keyword evidence="10" id="KW-0418">Kinase</keyword>
<keyword evidence="9" id="KW-0547">Nucleotide-binding</keyword>
<dbReference type="EC" id="2.7.11.1" evidence="2"/>